<dbReference type="InterPro" id="IPR022562">
    <property type="entry name" value="DUF3466"/>
</dbReference>
<comment type="caution">
    <text evidence="2">The sequence shown here is derived from an EMBL/GenBank/DDBJ whole genome shotgun (WGS) entry which is preliminary data.</text>
</comment>
<proteinExistence type="predicted"/>
<dbReference type="Proteomes" id="UP001596132">
    <property type="component" value="Unassembled WGS sequence"/>
</dbReference>
<dbReference type="NCBIfam" id="TIGR03501">
    <property type="entry name" value="GlyGly_CTERM"/>
    <property type="match status" value="1"/>
</dbReference>
<evidence type="ECO:0000313" key="2">
    <source>
        <dbReference type="EMBL" id="MFC5707371.1"/>
    </source>
</evidence>
<dbReference type="EMBL" id="JBHSPP010000016">
    <property type="protein sequence ID" value="MFC5707371.1"/>
    <property type="molecule type" value="Genomic_DNA"/>
</dbReference>
<reference evidence="3" key="1">
    <citation type="journal article" date="2019" name="Int. J. Syst. Evol. Microbiol.">
        <title>The Global Catalogue of Microorganisms (GCM) 10K type strain sequencing project: providing services to taxonomists for standard genome sequencing and annotation.</title>
        <authorList>
            <consortium name="The Broad Institute Genomics Platform"/>
            <consortium name="The Broad Institute Genome Sequencing Center for Infectious Disease"/>
            <person name="Wu L."/>
            <person name="Ma J."/>
        </authorList>
    </citation>
    <scope>NUCLEOTIDE SEQUENCE [LARGE SCALE GENOMIC DNA]</scope>
    <source>
        <strain evidence="3">KCTC 15012</strain>
    </source>
</reference>
<feature type="chain" id="PRO_5046164216" evidence="1">
    <location>
        <begin position="21"/>
        <end position="564"/>
    </location>
</feature>
<organism evidence="2 3">
    <name type="scientific">Aeromonas eucrenophila</name>
    <dbReference type="NCBI Taxonomy" id="649"/>
    <lineage>
        <taxon>Bacteria</taxon>
        <taxon>Pseudomonadati</taxon>
        <taxon>Pseudomonadota</taxon>
        <taxon>Gammaproteobacteria</taxon>
        <taxon>Aeromonadales</taxon>
        <taxon>Aeromonadaceae</taxon>
        <taxon>Aeromonas</taxon>
    </lineage>
</organism>
<gene>
    <name evidence="2" type="ORF">ACFPVW_15230</name>
</gene>
<evidence type="ECO:0000313" key="3">
    <source>
        <dbReference type="Proteomes" id="UP001596132"/>
    </source>
</evidence>
<name>A0ABW0YC80_9GAMM</name>
<sequence length="564" mass="61944">MKKPLSMLAILVAVSPLAQASQSPFFTIVDDETQGYATGISEDGSQLVGINTRNNQADYFSTVRFADFLVDRFRFDDECMLSGNACDAFWGETEPGFAHQWRTDFLDDIDQRSNVGGEGGSESDGLITALGETASTRVGYQIQEKTSGKVTGMKLRTAFAVIDNGAPVFLFDEASDENHEPHSLSVATGIKRLDDDEFLVFGTSATGRNKAHSVDDEPYEFCFAGLDDKAEDENAFRELSEYRYCPGVDTQASFWWLKNDGSLKELLLPEQYASGDNQSEALQTASVLDVAEVFDGRDWFGVGYSTVVTGNEEQVALRGRNLATYWQLDLEGTGKVHETTVIPLPAGEPGGDLRHSWAVGINENGYVIGNQRRATAKGENRPVEMFVFNLATPEVTAVVPLQDDPIVGAGSEAAAINDHDMVVGWRDARGQDDNVVDGAANRLQEAFLLDAPTGNNWYINDLICGLDDDGEKLCQQNGFYYHIVNAVGISSDGTVAATANRYSSESDLNERINATVVSVRLVPVEKDYEGNTPEDFEVSEDGGGSAFWLMLLMLPFVWWRRYQR</sequence>
<dbReference type="Pfam" id="PF11949">
    <property type="entry name" value="DUF3466"/>
    <property type="match status" value="1"/>
</dbReference>
<evidence type="ECO:0000256" key="1">
    <source>
        <dbReference type="SAM" id="SignalP"/>
    </source>
</evidence>
<dbReference type="RefSeq" id="WP_042640662.1">
    <property type="nucleotide sequence ID" value="NZ_CDDF01000005.1"/>
</dbReference>
<feature type="signal peptide" evidence="1">
    <location>
        <begin position="1"/>
        <end position="20"/>
    </location>
</feature>
<keyword evidence="1" id="KW-0732">Signal</keyword>
<dbReference type="InterPro" id="IPR020008">
    <property type="entry name" value="GlyGly_CTERM"/>
</dbReference>
<accession>A0ABW0YC80</accession>
<protein>
    <submittedName>
        <fullName evidence="2">DUF3466 family protein</fullName>
    </submittedName>
</protein>
<keyword evidence="3" id="KW-1185">Reference proteome</keyword>